<reference evidence="2" key="2">
    <citation type="submission" date="2025-08" db="UniProtKB">
        <authorList>
            <consortium name="Ensembl"/>
        </authorList>
    </citation>
    <scope>IDENTIFICATION</scope>
</reference>
<dbReference type="GeneTree" id="ENSGT01120000272004"/>
<dbReference type="Pfam" id="PF25473">
    <property type="entry name" value="MXRA7_helical"/>
    <property type="match status" value="1"/>
</dbReference>
<sequence>NKANLHEKLEPANILAFVLKTSECCISGCRVVWRNGGSDSAVCAVSDVAAAEDKVKFTPGKKQSKFETLMTKEEIEEEQRVQQEQLAAIFLLLRENQEALGEVTEGDMEEQLKLYSL</sequence>
<dbReference type="Ensembl" id="ENSLCAT00010051336.1">
    <property type="protein sequence ID" value="ENSLCAP00010050063.1"/>
    <property type="gene ID" value="ENSLCAG00010023323.1"/>
</dbReference>
<keyword evidence="3" id="KW-1185">Reference proteome</keyword>
<feature type="domain" description="Matrix-remodeling-associated protein 7 helical" evidence="1">
    <location>
        <begin position="60"/>
        <end position="116"/>
    </location>
</feature>
<reference evidence="3" key="1">
    <citation type="submission" date="2015-09" db="EMBL/GenBank/DDBJ databases">
        <authorList>
            <person name="Sai Rama Sridatta P."/>
        </authorList>
    </citation>
    <scope>NUCLEOTIDE SEQUENCE [LARGE SCALE GENOMIC DNA]</scope>
</reference>
<name>A0A4W6FGG5_LATCA</name>
<dbReference type="PANTHER" id="PTHR21845">
    <property type="entry name" value="TRANSMEMBRANE ANCHOR PROTEIN 1"/>
    <property type="match status" value="1"/>
</dbReference>
<dbReference type="PANTHER" id="PTHR21845:SF2">
    <property type="entry name" value="MATRIX-REMODELING-ASSOCIATED PROTEIN 7"/>
    <property type="match status" value="1"/>
</dbReference>
<evidence type="ECO:0000313" key="3">
    <source>
        <dbReference type="Proteomes" id="UP000314980"/>
    </source>
</evidence>
<dbReference type="Proteomes" id="UP000314980">
    <property type="component" value="Unassembled WGS sequence"/>
</dbReference>
<reference evidence="2" key="3">
    <citation type="submission" date="2025-09" db="UniProtKB">
        <authorList>
            <consortium name="Ensembl"/>
        </authorList>
    </citation>
    <scope>IDENTIFICATION</scope>
</reference>
<evidence type="ECO:0000313" key="2">
    <source>
        <dbReference type="Ensembl" id="ENSLCAP00010050063.1"/>
    </source>
</evidence>
<evidence type="ECO:0000259" key="1">
    <source>
        <dbReference type="Pfam" id="PF25473"/>
    </source>
</evidence>
<protein>
    <submittedName>
        <fullName evidence="2">Si:ch73-366l1.5</fullName>
    </submittedName>
</protein>
<accession>A0A4W6FGG5</accession>
<proteinExistence type="predicted"/>
<dbReference type="InterPro" id="IPR026622">
    <property type="entry name" value="Mxra7"/>
</dbReference>
<organism evidence="2 3">
    <name type="scientific">Lates calcarifer</name>
    <name type="common">Barramundi</name>
    <name type="synonym">Holocentrus calcarifer</name>
    <dbReference type="NCBI Taxonomy" id="8187"/>
    <lineage>
        <taxon>Eukaryota</taxon>
        <taxon>Metazoa</taxon>
        <taxon>Chordata</taxon>
        <taxon>Craniata</taxon>
        <taxon>Vertebrata</taxon>
        <taxon>Euteleostomi</taxon>
        <taxon>Actinopterygii</taxon>
        <taxon>Neopterygii</taxon>
        <taxon>Teleostei</taxon>
        <taxon>Neoteleostei</taxon>
        <taxon>Acanthomorphata</taxon>
        <taxon>Carangaria</taxon>
        <taxon>Carangaria incertae sedis</taxon>
        <taxon>Centropomidae</taxon>
        <taxon>Lates</taxon>
    </lineage>
</organism>
<dbReference type="InterPro" id="IPR057534">
    <property type="entry name" value="MXRA7_helical"/>
</dbReference>
<dbReference type="AlphaFoldDB" id="A0A4W6FGG5"/>